<dbReference type="PANTHER" id="PTHR32071:SF117">
    <property type="entry name" value="PTS-DEPENDENT DIHYDROXYACETONE KINASE OPERON REGULATORY PROTEIN-RELATED"/>
    <property type="match status" value="1"/>
</dbReference>
<dbReference type="Pfam" id="PF00158">
    <property type="entry name" value="Sigma54_activat"/>
    <property type="match status" value="1"/>
</dbReference>
<dbReference type="InterPro" id="IPR004096">
    <property type="entry name" value="V4R"/>
</dbReference>
<dbReference type="InterPro" id="IPR027417">
    <property type="entry name" value="P-loop_NTPase"/>
</dbReference>
<feature type="domain" description="Sigma-54 factor interaction" evidence="6">
    <location>
        <begin position="248"/>
        <end position="477"/>
    </location>
</feature>
<dbReference type="SMART" id="SM00382">
    <property type="entry name" value="AAA"/>
    <property type="match status" value="1"/>
</dbReference>
<dbReference type="InterPro" id="IPR058031">
    <property type="entry name" value="AAA_lid_NorR"/>
</dbReference>
<dbReference type="AlphaFoldDB" id="A0A1H9BIK8"/>
<dbReference type="InterPro" id="IPR003593">
    <property type="entry name" value="AAA+_ATPase"/>
</dbReference>
<dbReference type="Pfam" id="PF02954">
    <property type="entry name" value="HTH_8"/>
    <property type="match status" value="1"/>
</dbReference>
<dbReference type="PRINTS" id="PR01590">
    <property type="entry name" value="HTHFIS"/>
</dbReference>
<dbReference type="SMART" id="SM00989">
    <property type="entry name" value="V4R"/>
    <property type="match status" value="1"/>
</dbReference>
<dbReference type="InterPro" id="IPR002197">
    <property type="entry name" value="HTH_Fis"/>
</dbReference>
<keyword evidence="5" id="KW-0804">Transcription</keyword>
<dbReference type="InterPro" id="IPR025943">
    <property type="entry name" value="Sigma_54_int_dom_ATP-bd_2"/>
</dbReference>
<evidence type="ECO:0000313" key="7">
    <source>
        <dbReference type="EMBL" id="SEP88557.1"/>
    </source>
</evidence>
<dbReference type="PANTHER" id="PTHR32071">
    <property type="entry name" value="TRANSCRIPTIONAL REGULATORY PROTEIN"/>
    <property type="match status" value="1"/>
</dbReference>
<dbReference type="GO" id="GO:0005524">
    <property type="term" value="F:ATP binding"/>
    <property type="evidence" value="ECO:0007669"/>
    <property type="project" value="UniProtKB-KW"/>
</dbReference>
<keyword evidence="3" id="KW-0805">Transcription regulation</keyword>
<dbReference type="PROSITE" id="PS50045">
    <property type="entry name" value="SIGMA54_INTERACT_4"/>
    <property type="match status" value="1"/>
</dbReference>
<dbReference type="InterPro" id="IPR024096">
    <property type="entry name" value="NO_sig/Golgi_transp_ligand-bd"/>
</dbReference>
<protein>
    <submittedName>
        <fullName evidence="7">Regulatory protein, Fis family</fullName>
    </submittedName>
</protein>
<gene>
    <name evidence="7" type="ORF">SAMN04488038_102101</name>
</gene>
<dbReference type="Gene3D" id="3.40.50.300">
    <property type="entry name" value="P-loop containing nucleotide triphosphate hydrolases"/>
    <property type="match status" value="1"/>
</dbReference>
<proteinExistence type="predicted"/>
<keyword evidence="4" id="KW-0238">DNA-binding</keyword>
<keyword evidence="8" id="KW-1185">Reference proteome</keyword>
<dbReference type="Pfam" id="PF25601">
    <property type="entry name" value="AAA_lid_14"/>
    <property type="match status" value="1"/>
</dbReference>
<dbReference type="InterPro" id="IPR009057">
    <property type="entry name" value="Homeodomain-like_sf"/>
</dbReference>
<sequence length="598" mass="65658">MDAAVLRQNCERDVKLDPLAVDAQRYPDIADLMARLHFAPGDGCIWLDDQRMQLVHASAMGVLRRELIEGLGIEKARILLTRMGYNSGAHDAELARKLRPQASLHDMFAVGPQLHALEGVVQVEEIRTELDVERGHYYGEYIWKGSAEVEEHIRFYGIGSEAVCWMQIGYASGYASAFMGRPILFREVECRGAGQAHCRIIGRPLEEWDDGDNLSALRAEQFGKLSAAPLPLKEGSGGSARLQEHGGIVGISAGFNAVCHMIDRVADTRATVLFLGESGVGKEVFARSVHRVSPRADKAFVAVNCAAIPEPLVESELFGVERGGYTGATSARAGRFERAHGGTLFLDEIGILSLSSQGKLLRALQEGEIERVGDTQTRKVDVRVIAATNLDLRAEVRAGRFREDLFFRLNVFPIKVPPLRERREDIPVLMNHFLRKFCHLHNRNIAGFTARAIDALLSYELPGNIRELENMIERGVILAPDRGAIEVAHLFTGGEHEHAERRTFALCGDGSVAKSGCLDGEDKDHLSSIKGAIDNLFHGAAQTSLDEIEASLETLALDRALARTKGNISAAARLLGITRSRLVYRLNNRKAEPGEAPA</sequence>
<dbReference type="Gene3D" id="3.30.1380.20">
    <property type="entry name" value="Trafficking protein particle complex subunit 3"/>
    <property type="match status" value="1"/>
</dbReference>
<accession>A0A1H9BIK8</accession>
<organism evidence="7 8">
    <name type="scientific">Solimonas aquatica</name>
    <dbReference type="NCBI Taxonomy" id="489703"/>
    <lineage>
        <taxon>Bacteria</taxon>
        <taxon>Pseudomonadati</taxon>
        <taxon>Pseudomonadota</taxon>
        <taxon>Gammaproteobacteria</taxon>
        <taxon>Nevskiales</taxon>
        <taxon>Nevskiaceae</taxon>
        <taxon>Solimonas</taxon>
    </lineage>
</organism>
<dbReference type="InterPro" id="IPR002078">
    <property type="entry name" value="Sigma_54_int"/>
</dbReference>
<dbReference type="GO" id="GO:0043565">
    <property type="term" value="F:sequence-specific DNA binding"/>
    <property type="evidence" value="ECO:0007669"/>
    <property type="project" value="InterPro"/>
</dbReference>
<evidence type="ECO:0000259" key="6">
    <source>
        <dbReference type="PROSITE" id="PS50045"/>
    </source>
</evidence>
<dbReference type="GO" id="GO:0006355">
    <property type="term" value="P:regulation of DNA-templated transcription"/>
    <property type="evidence" value="ECO:0007669"/>
    <property type="project" value="InterPro"/>
</dbReference>
<dbReference type="Pfam" id="PF06505">
    <property type="entry name" value="XylR_N"/>
    <property type="match status" value="1"/>
</dbReference>
<evidence type="ECO:0000256" key="3">
    <source>
        <dbReference type="ARBA" id="ARBA00023015"/>
    </source>
</evidence>
<dbReference type="SUPFAM" id="SSF46689">
    <property type="entry name" value="Homeodomain-like"/>
    <property type="match status" value="1"/>
</dbReference>
<dbReference type="Gene3D" id="1.10.10.60">
    <property type="entry name" value="Homeodomain-like"/>
    <property type="match status" value="1"/>
</dbReference>
<dbReference type="InterPro" id="IPR025662">
    <property type="entry name" value="Sigma_54_int_dom_ATP-bd_1"/>
</dbReference>
<evidence type="ECO:0000256" key="1">
    <source>
        <dbReference type="ARBA" id="ARBA00022741"/>
    </source>
</evidence>
<dbReference type="STRING" id="489703.SAMN04488038_102101"/>
<keyword evidence="1" id="KW-0547">Nucleotide-binding</keyword>
<dbReference type="SUPFAM" id="SSF111126">
    <property type="entry name" value="Ligand-binding domain in the NO signalling and Golgi transport"/>
    <property type="match status" value="1"/>
</dbReference>
<evidence type="ECO:0000256" key="2">
    <source>
        <dbReference type="ARBA" id="ARBA00022840"/>
    </source>
</evidence>
<dbReference type="PROSITE" id="PS00675">
    <property type="entry name" value="SIGMA54_INTERACT_1"/>
    <property type="match status" value="1"/>
</dbReference>
<dbReference type="PROSITE" id="PS00676">
    <property type="entry name" value="SIGMA54_INTERACT_2"/>
    <property type="match status" value="1"/>
</dbReference>
<dbReference type="Pfam" id="PF02830">
    <property type="entry name" value="V4R"/>
    <property type="match status" value="1"/>
</dbReference>
<dbReference type="SUPFAM" id="SSF52540">
    <property type="entry name" value="P-loop containing nucleoside triphosphate hydrolases"/>
    <property type="match status" value="1"/>
</dbReference>
<evidence type="ECO:0000313" key="8">
    <source>
        <dbReference type="Proteomes" id="UP000199233"/>
    </source>
</evidence>
<dbReference type="Proteomes" id="UP000199233">
    <property type="component" value="Unassembled WGS sequence"/>
</dbReference>
<dbReference type="OrthoDB" id="9804019at2"/>
<dbReference type="CDD" id="cd00009">
    <property type="entry name" value="AAA"/>
    <property type="match status" value="1"/>
</dbReference>
<keyword evidence="2" id="KW-0067">ATP-binding</keyword>
<dbReference type="EMBL" id="FOFS01000002">
    <property type="protein sequence ID" value="SEP88557.1"/>
    <property type="molecule type" value="Genomic_DNA"/>
</dbReference>
<dbReference type="InterPro" id="IPR010523">
    <property type="entry name" value="XylR_N"/>
</dbReference>
<evidence type="ECO:0000256" key="4">
    <source>
        <dbReference type="ARBA" id="ARBA00023125"/>
    </source>
</evidence>
<name>A0A1H9BIK8_9GAMM</name>
<reference evidence="7 8" key="1">
    <citation type="submission" date="2016-10" db="EMBL/GenBank/DDBJ databases">
        <authorList>
            <person name="de Groot N.N."/>
        </authorList>
    </citation>
    <scope>NUCLEOTIDE SEQUENCE [LARGE SCALE GENOMIC DNA]</scope>
    <source>
        <strain evidence="7 8">DSM 25927</strain>
    </source>
</reference>
<dbReference type="FunFam" id="3.40.50.300:FF:000006">
    <property type="entry name" value="DNA-binding transcriptional regulator NtrC"/>
    <property type="match status" value="1"/>
</dbReference>
<evidence type="ECO:0000256" key="5">
    <source>
        <dbReference type="ARBA" id="ARBA00023163"/>
    </source>
</evidence>
<dbReference type="Gene3D" id="1.10.8.60">
    <property type="match status" value="1"/>
</dbReference>